<evidence type="ECO:0000313" key="4">
    <source>
        <dbReference type="Proteomes" id="UP000736335"/>
    </source>
</evidence>
<feature type="region of interest" description="Disordered" evidence="1">
    <location>
        <begin position="1"/>
        <end position="62"/>
    </location>
</feature>
<keyword evidence="4" id="KW-1185">Reference proteome</keyword>
<evidence type="ECO:0000313" key="3">
    <source>
        <dbReference type="EMBL" id="KAF9783289.1"/>
    </source>
</evidence>
<evidence type="ECO:0000256" key="1">
    <source>
        <dbReference type="SAM" id="MobiDB-lite"/>
    </source>
</evidence>
<proteinExistence type="predicted"/>
<dbReference type="EMBL" id="WIUZ02000010">
    <property type="protein sequence ID" value="KAF9783289.1"/>
    <property type="molecule type" value="Genomic_DNA"/>
</dbReference>
<reference evidence="3" key="1">
    <citation type="journal article" date="2020" name="Nat. Commun.">
        <title>Large-scale genome sequencing of mycorrhizal fungi provides insights into the early evolution of symbiotic traits.</title>
        <authorList>
            <person name="Miyauchi S."/>
            <person name="Kiss E."/>
            <person name="Kuo A."/>
            <person name="Drula E."/>
            <person name="Kohler A."/>
            <person name="Sanchez-Garcia M."/>
            <person name="Morin E."/>
            <person name="Andreopoulos B."/>
            <person name="Barry K.W."/>
            <person name="Bonito G."/>
            <person name="Buee M."/>
            <person name="Carver A."/>
            <person name="Chen C."/>
            <person name="Cichocki N."/>
            <person name="Clum A."/>
            <person name="Culley D."/>
            <person name="Crous P.W."/>
            <person name="Fauchery L."/>
            <person name="Girlanda M."/>
            <person name="Hayes R.D."/>
            <person name="Keri Z."/>
            <person name="LaButti K."/>
            <person name="Lipzen A."/>
            <person name="Lombard V."/>
            <person name="Magnuson J."/>
            <person name="Maillard F."/>
            <person name="Murat C."/>
            <person name="Nolan M."/>
            <person name="Ohm R.A."/>
            <person name="Pangilinan J."/>
            <person name="Pereira M.F."/>
            <person name="Perotto S."/>
            <person name="Peter M."/>
            <person name="Pfister S."/>
            <person name="Riley R."/>
            <person name="Sitrit Y."/>
            <person name="Stielow J.B."/>
            <person name="Szollosi G."/>
            <person name="Zifcakova L."/>
            <person name="Stursova M."/>
            <person name="Spatafora J.W."/>
            <person name="Tedersoo L."/>
            <person name="Vaario L.M."/>
            <person name="Yamada A."/>
            <person name="Yan M."/>
            <person name="Wang P."/>
            <person name="Xu J."/>
            <person name="Bruns T."/>
            <person name="Baldrian P."/>
            <person name="Vilgalys R."/>
            <person name="Dunand C."/>
            <person name="Henrissat B."/>
            <person name="Grigoriev I.V."/>
            <person name="Hibbett D."/>
            <person name="Nagy L.G."/>
            <person name="Martin F.M."/>
        </authorList>
    </citation>
    <scope>NUCLEOTIDE SEQUENCE</scope>
    <source>
        <strain evidence="3">UH-Tt-Lm1</strain>
    </source>
</reference>
<accession>A0A9P6L5C6</accession>
<dbReference type="AlphaFoldDB" id="A0A9P6L5C6"/>
<gene>
    <name evidence="3" type="ORF">BJ322DRAFT_1110172</name>
</gene>
<reference evidence="3" key="2">
    <citation type="submission" date="2020-11" db="EMBL/GenBank/DDBJ databases">
        <authorList>
            <consortium name="DOE Joint Genome Institute"/>
            <person name="Kuo A."/>
            <person name="Miyauchi S."/>
            <person name="Kiss E."/>
            <person name="Drula E."/>
            <person name="Kohler A."/>
            <person name="Sanchez-Garcia M."/>
            <person name="Andreopoulos B."/>
            <person name="Barry K.W."/>
            <person name="Bonito G."/>
            <person name="Buee M."/>
            <person name="Carver A."/>
            <person name="Chen C."/>
            <person name="Cichocki N."/>
            <person name="Clum A."/>
            <person name="Culley D."/>
            <person name="Crous P.W."/>
            <person name="Fauchery L."/>
            <person name="Girlanda M."/>
            <person name="Hayes R."/>
            <person name="Keri Z."/>
            <person name="Labutti K."/>
            <person name="Lipzen A."/>
            <person name="Lombard V."/>
            <person name="Magnuson J."/>
            <person name="Maillard F."/>
            <person name="Morin E."/>
            <person name="Murat C."/>
            <person name="Nolan M."/>
            <person name="Ohm R."/>
            <person name="Pangilinan J."/>
            <person name="Pereira M."/>
            <person name="Perotto S."/>
            <person name="Peter M."/>
            <person name="Riley R."/>
            <person name="Sitrit Y."/>
            <person name="Stielow B."/>
            <person name="Szollosi G."/>
            <person name="Zifcakova L."/>
            <person name="Stursova M."/>
            <person name="Spatafora J.W."/>
            <person name="Tedersoo L."/>
            <person name="Vaario L.-M."/>
            <person name="Yamada A."/>
            <person name="Yan M."/>
            <person name="Wang P."/>
            <person name="Xu J."/>
            <person name="Bruns T."/>
            <person name="Baldrian P."/>
            <person name="Vilgalys R."/>
            <person name="Henrissat B."/>
            <person name="Grigoriev I.V."/>
            <person name="Hibbett D."/>
            <person name="Nagy L.G."/>
            <person name="Martin F.M."/>
        </authorList>
    </citation>
    <scope>NUCLEOTIDE SEQUENCE</scope>
    <source>
        <strain evidence="3">UH-Tt-Lm1</strain>
    </source>
</reference>
<evidence type="ECO:0000256" key="2">
    <source>
        <dbReference type="SAM" id="Phobius"/>
    </source>
</evidence>
<protein>
    <submittedName>
        <fullName evidence="3">Uncharacterized protein</fullName>
    </submittedName>
</protein>
<keyword evidence="2" id="KW-0812">Transmembrane</keyword>
<name>A0A9P6L5C6_9AGAM</name>
<comment type="caution">
    <text evidence="3">The sequence shown here is derived from an EMBL/GenBank/DDBJ whole genome shotgun (WGS) entry which is preliminary data.</text>
</comment>
<feature type="transmembrane region" description="Helical" evidence="2">
    <location>
        <begin position="146"/>
        <end position="169"/>
    </location>
</feature>
<sequence length="184" mass="19339">MSDVSSPDPNSRSVAVFNPIGSANRSGAHTRGTPAADAPHDSTDPDDDGGDSGEETVGDTEGLGHRVWQHTGSIAGEPISGAGSFNAAVNQVSQTILVNISPSDSNSSRVGPDFPLGFLPLTIARECGATSFTLRVVVRKSLFRRLLYLFLAAVIAILYVVLTSTWHVAHPAGIKCYATCSPRY</sequence>
<keyword evidence="2" id="KW-0472">Membrane</keyword>
<dbReference type="Proteomes" id="UP000736335">
    <property type="component" value="Unassembled WGS sequence"/>
</dbReference>
<organism evidence="3 4">
    <name type="scientific">Thelephora terrestris</name>
    <dbReference type="NCBI Taxonomy" id="56493"/>
    <lineage>
        <taxon>Eukaryota</taxon>
        <taxon>Fungi</taxon>
        <taxon>Dikarya</taxon>
        <taxon>Basidiomycota</taxon>
        <taxon>Agaricomycotina</taxon>
        <taxon>Agaricomycetes</taxon>
        <taxon>Thelephorales</taxon>
        <taxon>Thelephoraceae</taxon>
        <taxon>Thelephora</taxon>
    </lineage>
</organism>
<keyword evidence="2" id="KW-1133">Transmembrane helix</keyword>
<feature type="compositionally biased region" description="Polar residues" evidence="1">
    <location>
        <begin position="1"/>
        <end position="13"/>
    </location>
</feature>
<feature type="compositionally biased region" description="Acidic residues" evidence="1">
    <location>
        <begin position="44"/>
        <end position="58"/>
    </location>
</feature>